<sequence>MDFIENSDKIEDDCDVISQTPDPKLKKHKVLSYEHTNDEFCHTSRNKTNYFSKKLCNEEAGHSNEIQPFIYVSFDRLKSYNENVPINNNVHIIGRCKRANNVDYYLNDVLEVHGSVELNFIPQLVKLPENNQHVSVYGHLLFNSDTLKVVVKFWKNIMGDVYEYMKLLELQTKFVPASYYEVSKNCDFSVLEENTFCEKQSIVRELHLQ</sequence>
<name>A0A9P0FGV6_BRAAE</name>
<dbReference type="Proteomes" id="UP001154078">
    <property type="component" value="Chromosome 3"/>
</dbReference>
<dbReference type="AlphaFoldDB" id="A0A9P0FGV6"/>
<evidence type="ECO:0000313" key="2">
    <source>
        <dbReference type="Proteomes" id="UP001154078"/>
    </source>
</evidence>
<gene>
    <name evidence="1" type="ORF">MELIAE_LOCUS5930</name>
</gene>
<organism evidence="1 2">
    <name type="scientific">Brassicogethes aeneus</name>
    <name type="common">Rape pollen beetle</name>
    <name type="synonym">Meligethes aeneus</name>
    <dbReference type="NCBI Taxonomy" id="1431903"/>
    <lineage>
        <taxon>Eukaryota</taxon>
        <taxon>Metazoa</taxon>
        <taxon>Ecdysozoa</taxon>
        <taxon>Arthropoda</taxon>
        <taxon>Hexapoda</taxon>
        <taxon>Insecta</taxon>
        <taxon>Pterygota</taxon>
        <taxon>Neoptera</taxon>
        <taxon>Endopterygota</taxon>
        <taxon>Coleoptera</taxon>
        <taxon>Polyphaga</taxon>
        <taxon>Cucujiformia</taxon>
        <taxon>Nitidulidae</taxon>
        <taxon>Meligethinae</taxon>
        <taxon>Brassicogethes</taxon>
    </lineage>
</organism>
<proteinExistence type="predicted"/>
<protein>
    <submittedName>
        <fullName evidence="1">Uncharacterized protein</fullName>
    </submittedName>
</protein>
<reference evidence="1" key="1">
    <citation type="submission" date="2021-12" db="EMBL/GenBank/DDBJ databases">
        <authorList>
            <person name="King R."/>
        </authorList>
    </citation>
    <scope>NUCLEOTIDE SEQUENCE</scope>
</reference>
<evidence type="ECO:0000313" key="1">
    <source>
        <dbReference type="EMBL" id="CAH0554079.1"/>
    </source>
</evidence>
<dbReference type="EMBL" id="OV121134">
    <property type="protein sequence ID" value="CAH0554079.1"/>
    <property type="molecule type" value="Genomic_DNA"/>
</dbReference>
<keyword evidence="2" id="KW-1185">Reference proteome</keyword>
<accession>A0A9P0FGV6</accession>